<dbReference type="EMBL" id="FOGI01000013">
    <property type="protein sequence ID" value="SES42999.1"/>
    <property type="molecule type" value="Genomic_DNA"/>
</dbReference>
<dbReference type="Gene3D" id="1.20.1260.10">
    <property type="match status" value="1"/>
</dbReference>
<proteinExistence type="predicted"/>
<organism evidence="1 2">
    <name type="scientific">Actinokineospora terrae</name>
    <dbReference type="NCBI Taxonomy" id="155974"/>
    <lineage>
        <taxon>Bacteria</taxon>
        <taxon>Bacillati</taxon>
        <taxon>Actinomycetota</taxon>
        <taxon>Actinomycetes</taxon>
        <taxon>Pseudonocardiales</taxon>
        <taxon>Pseudonocardiaceae</taxon>
        <taxon>Actinokineospora</taxon>
    </lineage>
</organism>
<dbReference type="AlphaFoldDB" id="A0A1H9XAB1"/>
<dbReference type="Pfam" id="PF13668">
    <property type="entry name" value="Ferritin_2"/>
    <property type="match status" value="1"/>
</dbReference>
<dbReference type="SUPFAM" id="SSF47240">
    <property type="entry name" value="Ferritin-like"/>
    <property type="match status" value="1"/>
</dbReference>
<keyword evidence="2" id="KW-1185">Reference proteome</keyword>
<dbReference type="STRING" id="155974.SAMN04487818_113215"/>
<dbReference type="Proteomes" id="UP000199051">
    <property type="component" value="Unassembled WGS sequence"/>
</dbReference>
<evidence type="ECO:0000313" key="2">
    <source>
        <dbReference type="Proteomes" id="UP000199051"/>
    </source>
</evidence>
<dbReference type="InterPro" id="IPR009078">
    <property type="entry name" value="Ferritin-like_SF"/>
</dbReference>
<dbReference type="InterPro" id="IPR012347">
    <property type="entry name" value="Ferritin-like"/>
</dbReference>
<dbReference type="RefSeq" id="WP_218150804.1">
    <property type="nucleotide sequence ID" value="NZ_FOGI01000013.1"/>
</dbReference>
<name>A0A1H9XAB1_9PSEU</name>
<gene>
    <name evidence="1" type="ORF">SAMN04487818_113215</name>
</gene>
<protein>
    <submittedName>
        <fullName evidence="1">Ferritin-like domain-containing protein</fullName>
    </submittedName>
</protein>
<accession>A0A1H9XAB1</accession>
<evidence type="ECO:0000313" key="1">
    <source>
        <dbReference type="EMBL" id="SES42999.1"/>
    </source>
</evidence>
<sequence length="265" mass="27088">MSTDKRPEMQISERELTAMTRDLDELHESTFPGVRTLLDEFSANLAHITRGLPTGRRGFLLGVGGVTTLGMAAACSSGDTGSSTTTAAPASTTAGATYEGDLKVVALAAALENLAVTAYTGALDAAGKGTLGTVPPAIGVFVQTAMKQHKDHAAAWNAVLSKAGKPTISDAPLSITADQVKALGAAKSVPDVAKLALELENAAAQTYTFAAANVTDTGGIMTAATIQPVEAMHAAILNFVLGQYPVPDAFIGIDKAVKPDALLPK</sequence>
<reference evidence="2" key="1">
    <citation type="submission" date="2016-10" db="EMBL/GenBank/DDBJ databases">
        <authorList>
            <person name="Varghese N."/>
            <person name="Submissions S."/>
        </authorList>
    </citation>
    <scope>NUCLEOTIDE SEQUENCE [LARGE SCALE GENOMIC DNA]</scope>
    <source>
        <strain evidence="2">DSM 44260</strain>
    </source>
</reference>